<organism evidence="2">
    <name type="scientific">Dendroctonus ponderosae</name>
    <name type="common">Mountain pine beetle</name>
    <dbReference type="NCBI Taxonomy" id="77166"/>
    <lineage>
        <taxon>Eukaryota</taxon>
        <taxon>Metazoa</taxon>
        <taxon>Ecdysozoa</taxon>
        <taxon>Arthropoda</taxon>
        <taxon>Hexapoda</taxon>
        <taxon>Insecta</taxon>
        <taxon>Pterygota</taxon>
        <taxon>Neoptera</taxon>
        <taxon>Endopterygota</taxon>
        <taxon>Coleoptera</taxon>
        <taxon>Polyphaga</taxon>
        <taxon>Cucujiformia</taxon>
        <taxon>Curculionidae</taxon>
        <taxon>Scolytinae</taxon>
        <taxon>Dendroctonus</taxon>
    </lineage>
</organism>
<proteinExistence type="predicted"/>
<sequence length="144" mass="16166">MNQSLTSCCIHLHVPACRAAKSLLQNVFFMLLNFSCSAKCCKQHRGDGCKLLSETAAEPVDESIMNFTKHFGKASEEVPEEQSDEVKNLITNPHLRNLLVTIDNAENPEEIVQKAMLEPIFVEFTDACMKAVEPENTKEEPFHT</sequence>
<dbReference type="AlphaFoldDB" id="N6TSC7"/>
<evidence type="ECO:0000313" key="4">
    <source>
        <dbReference type="Proteomes" id="UP000030742"/>
    </source>
</evidence>
<dbReference type="InterPro" id="IPR048371">
    <property type="entry name" value="ZNHIT3_C"/>
</dbReference>
<dbReference type="EMBL" id="KB741277">
    <property type="protein sequence ID" value="ENN71226.1"/>
    <property type="molecule type" value="Genomic_DNA"/>
</dbReference>
<gene>
    <name evidence="3" type="ORF">D910_06542</name>
    <name evidence="2" type="ORF">YQE_12154</name>
</gene>
<protein>
    <recommendedName>
        <fullName evidence="1">Zinc finger HIT domain-containing protein</fullName>
    </recommendedName>
</protein>
<dbReference type="OrthoDB" id="18412at2759"/>
<evidence type="ECO:0000313" key="3">
    <source>
        <dbReference type="EMBL" id="ERL89167.1"/>
    </source>
</evidence>
<dbReference type="HOGENOM" id="CLU_1798429_0_0_1"/>
<dbReference type="Pfam" id="PF21373">
    <property type="entry name" value="ZNHIT3_C"/>
    <property type="match status" value="1"/>
</dbReference>
<dbReference type="STRING" id="77166.N6TSC7"/>
<dbReference type="EMBL" id="KB632155">
    <property type="protein sequence ID" value="ERL89167.1"/>
    <property type="molecule type" value="Genomic_DNA"/>
</dbReference>
<feature type="non-terminal residue" evidence="2">
    <location>
        <position position="1"/>
    </location>
</feature>
<feature type="domain" description="Zinc finger HIT" evidence="1">
    <location>
        <begin position="82"/>
        <end position="132"/>
    </location>
</feature>
<evidence type="ECO:0000313" key="2">
    <source>
        <dbReference type="EMBL" id="ENN71226.1"/>
    </source>
</evidence>
<evidence type="ECO:0000259" key="1">
    <source>
        <dbReference type="Pfam" id="PF21373"/>
    </source>
</evidence>
<dbReference type="Proteomes" id="UP000030742">
    <property type="component" value="Unassembled WGS sequence"/>
</dbReference>
<accession>N6TSC7</accession>
<reference evidence="2 4" key="1">
    <citation type="journal article" date="2013" name="Genome Biol.">
        <title>Draft genome of the mountain pine beetle, Dendroctonus ponderosae Hopkins, a major forest pest.</title>
        <authorList>
            <person name="Keeling C.I."/>
            <person name="Yuen M.M."/>
            <person name="Liao N.Y."/>
            <person name="Docking T.R."/>
            <person name="Chan S.K."/>
            <person name="Taylor G.A."/>
            <person name="Palmquist D.L."/>
            <person name="Jackman S.D."/>
            <person name="Nguyen A."/>
            <person name="Li M."/>
            <person name="Henderson H."/>
            <person name="Janes J.K."/>
            <person name="Zhao Y."/>
            <person name="Pandoh P."/>
            <person name="Moore R."/>
            <person name="Sperling F.A."/>
            <person name="Huber D.P."/>
            <person name="Birol I."/>
            <person name="Jones S.J."/>
            <person name="Bohlmann J."/>
        </authorList>
    </citation>
    <scope>NUCLEOTIDE SEQUENCE</scope>
</reference>
<name>N6TSC7_DENPD</name>